<dbReference type="AlphaFoldDB" id="A0A9J6C1Y3"/>
<protein>
    <recommendedName>
        <fullName evidence="3">Fatty acid-binding protein</fullName>
    </recommendedName>
</protein>
<gene>
    <name evidence="1" type="ORF">PVAND_006037</name>
</gene>
<evidence type="ECO:0000313" key="2">
    <source>
        <dbReference type="Proteomes" id="UP001107558"/>
    </source>
</evidence>
<comment type="caution">
    <text evidence="1">The sequence shown here is derived from an EMBL/GenBank/DDBJ whole genome shotgun (WGS) entry which is preliminary data.</text>
</comment>
<evidence type="ECO:0000313" key="1">
    <source>
        <dbReference type="EMBL" id="KAG5676188.1"/>
    </source>
</evidence>
<dbReference type="OrthoDB" id="354351at2759"/>
<dbReference type="InterPro" id="IPR012674">
    <property type="entry name" value="Calycin"/>
</dbReference>
<keyword evidence="2" id="KW-1185">Reference proteome</keyword>
<organism evidence="1 2">
    <name type="scientific">Polypedilum vanderplanki</name>
    <name type="common">Sleeping chironomid midge</name>
    <dbReference type="NCBI Taxonomy" id="319348"/>
    <lineage>
        <taxon>Eukaryota</taxon>
        <taxon>Metazoa</taxon>
        <taxon>Ecdysozoa</taxon>
        <taxon>Arthropoda</taxon>
        <taxon>Hexapoda</taxon>
        <taxon>Insecta</taxon>
        <taxon>Pterygota</taxon>
        <taxon>Neoptera</taxon>
        <taxon>Endopterygota</taxon>
        <taxon>Diptera</taxon>
        <taxon>Nematocera</taxon>
        <taxon>Chironomoidea</taxon>
        <taxon>Chironomidae</taxon>
        <taxon>Chironominae</taxon>
        <taxon>Polypedilum</taxon>
        <taxon>Polypedilum</taxon>
    </lineage>
</organism>
<dbReference type="SUPFAM" id="SSF50814">
    <property type="entry name" value="Lipocalins"/>
    <property type="match status" value="1"/>
</dbReference>
<reference evidence="1" key="1">
    <citation type="submission" date="2021-03" db="EMBL/GenBank/DDBJ databases">
        <title>Chromosome level genome of the anhydrobiotic midge Polypedilum vanderplanki.</title>
        <authorList>
            <person name="Yoshida Y."/>
            <person name="Kikawada T."/>
            <person name="Gusev O."/>
        </authorList>
    </citation>
    <scope>NUCLEOTIDE SEQUENCE</scope>
    <source>
        <strain evidence="1">NIAS01</strain>
        <tissue evidence="1">Whole body or cell culture</tissue>
    </source>
</reference>
<dbReference type="Gene3D" id="2.40.128.20">
    <property type="match status" value="1"/>
</dbReference>
<dbReference type="Proteomes" id="UP001107558">
    <property type="component" value="Chromosome 2"/>
</dbReference>
<name>A0A9J6C1Y3_POLVA</name>
<dbReference type="EMBL" id="JADBJN010000002">
    <property type="protein sequence ID" value="KAG5676188.1"/>
    <property type="molecule type" value="Genomic_DNA"/>
</dbReference>
<proteinExistence type="predicted"/>
<evidence type="ECO:0008006" key="3">
    <source>
        <dbReference type="Google" id="ProtNLM"/>
    </source>
</evidence>
<dbReference type="CDD" id="cd00742">
    <property type="entry name" value="FABP"/>
    <property type="match status" value="1"/>
</dbReference>
<accession>A0A9J6C1Y3</accession>
<sequence>MEKYFKRAYKMITNDEYYDDFLSAIGMNTLCKFLAKKSTTITEVNKIDENQYELKLITTFATKSQIFSPGQVKEIQYIDGRRFKNIFEFDENRLIEKQIEKNREVTIIREFHENEMLGTIIVGDIKTKQKSIYEN</sequence>